<protein>
    <recommendedName>
        <fullName evidence="2">Glycosyl hydrolase</fullName>
    </recommendedName>
</protein>
<feature type="non-terminal residue" evidence="1">
    <location>
        <position position="171"/>
    </location>
</feature>
<evidence type="ECO:0000313" key="1">
    <source>
        <dbReference type="EMBL" id="KKM66352.1"/>
    </source>
</evidence>
<dbReference type="SUPFAM" id="SSF110296">
    <property type="entry name" value="Oligoxyloglucan reducing end-specific cellobiohydrolase"/>
    <property type="match status" value="1"/>
</dbReference>
<dbReference type="EMBL" id="LAZR01010550">
    <property type="protein sequence ID" value="KKM66352.1"/>
    <property type="molecule type" value="Genomic_DNA"/>
</dbReference>
<sequence>MGKITRFFIFVFMVLIATSGFSADKKDKNLLADETFTGLKLRGIGPAFMSGRIADIAINPSDSSQWYVAVGSGGVWKTDNASTTWKPIFDDQPSYSIGCVTIDPNDHSVIWIGTGENVGGRHVGYGDGVYRSADSGASWENMGLKKSHHISKIIVHPKNSDIVWVAAQGPL</sequence>
<dbReference type="Gene3D" id="2.130.10.10">
    <property type="entry name" value="YVTN repeat-like/Quinoprotein amine dehydrogenase"/>
    <property type="match status" value="1"/>
</dbReference>
<evidence type="ECO:0008006" key="2">
    <source>
        <dbReference type="Google" id="ProtNLM"/>
    </source>
</evidence>
<comment type="caution">
    <text evidence="1">The sequence shown here is derived from an EMBL/GenBank/DDBJ whole genome shotgun (WGS) entry which is preliminary data.</text>
</comment>
<dbReference type="AlphaFoldDB" id="A0A0F9MB34"/>
<name>A0A0F9MB34_9ZZZZ</name>
<dbReference type="InterPro" id="IPR015943">
    <property type="entry name" value="WD40/YVTN_repeat-like_dom_sf"/>
</dbReference>
<gene>
    <name evidence="1" type="ORF">LCGC14_1482020</name>
</gene>
<reference evidence="1" key="1">
    <citation type="journal article" date="2015" name="Nature">
        <title>Complex archaea that bridge the gap between prokaryotes and eukaryotes.</title>
        <authorList>
            <person name="Spang A."/>
            <person name="Saw J.H."/>
            <person name="Jorgensen S.L."/>
            <person name="Zaremba-Niedzwiedzka K."/>
            <person name="Martijn J."/>
            <person name="Lind A.E."/>
            <person name="van Eijk R."/>
            <person name="Schleper C."/>
            <person name="Guy L."/>
            <person name="Ettema T.J."/>
        </authorList>
    </citation>
    <scope>NUCLEOTIDE SEQUENCE</scope>
</reference>
<accession>A0A0F9MB34</accession>
<organism evidence="1">
    <name type="scientific">marine sediment metagenome</name>
    <dbReference type="NCBI Taxonomy" id="412755"/>
    <lineage>
        <taxon>unclassified sequences</taxon>
        <taxon>metagenomes</taxon>
        <taxon>ecological metagenomes</taxon>
    </lineage>
</organism>
<proteinExistence type="predicted"/>